<accession>A0A139KI76</accession>
<dbReference type="RefSeq" id="WP_061411137.1">
    <property type="nucleotide sequence ID" value="NZ_CAXSSZ010000030.1"/>
</dbReference>
<dbReference type="InterPro" id="IPR036895">
    <property type="entry name" value="Uracil-DNA_glycosylase-like_sf"/>
</dbReference>
<reference evidence="2 5" key="2">
    <citation type="journal article" date="2019" name="Nat. Med.">
        <title>A library of human gut bacterial isolates paired with longitudinal multiomics data enables mechanistic microbiome research.</title>
        <authorList>
            <person name="Poyet M."/>
            <person name="Groussin M."/>
            <person name="Gibbons S.M."/>
            <person name="Avila-Pacheco J."/>
            <person name="Jiang X."/>
            <person name="Kearney S.M."/>
            <person name="Perrotta A.R."/>
            <person name="Berdy B."/>
            <person name="Zhao S."/>
            <person name="Lieberman T.D."/>
            <person name="Swanson P.K."/>
            <person name="Smith M."/>
            <person name="Roesemann S."/>
            <person name="Alexander J.E."/>
            <person name="Rich S.A."/>
            <person name="Livny J."/>
            <person name="Vlamakis H."/>
            <person name="Clish C."/>
            <person name="Bullock K."/>
            <person name="Deik A."/>
            <person name="Scott J."/>
            <person name="Pierce K.A."/>
            <person name="Xavier R.J."/>
            <person name="Alm E.J."/>
        </authorList>
    </citation>
    <scope>NUCLEOTIDE SEQUENCE [LARGE SCALE GENOMIC DNA]</scope>
    <source>
        <strain evidence="2 5">BIOML-A5</strain>
    </source>
</reference>
<dbReference type="CDD" id="cd10032">
    <property type="entry name" value="UDG-F6_HDG"/>
    <property type="match status" value="1"/>
</dbReference>
<evidence type="ECO:0000313" key="2">
    <source>
        <dbReference type="EMBL" id="KAB4240235.1"/>
    </source>
</evidence>
<dbReference type="EC" id="3.2.2.15" evidence="3"/>
<dbReference type="GO" id="GO:0033958">
    <property type="term" value="F:DNA-deoxyinosine glycosylase activity"/>
    <property type="evidence" value="ECO:0007669"/>
    <property type="project" value="UniProtKB-EC"/>
</dbReference>
<evidence type="ECO:0000313" key="4">
    <source>
        <dbReference type="Proteomes" id="UP000260874"/>
    </source>
</evidence>
<dbReference type="NCBIfam" id="TIGR04274">
    <property type="entry name" value="hypoxanDNAglyco"/>
    <property type="match status" value="1"/>
</dbReference>
<dbReference type="Gene3D" id="3.40.470.10">
    <property type="entry name" value="Uracil-DNA glycosylase-like domain"/>
    <property type="match status" value="1"/>
</dbReference>
<dbReference type="Proteomes" id="UP000462376">
    <property type="component" value="Unassembled WGS sequence"/>
</dbReference>
<dbReference type="InterPro" id="IPR026353">
    <property type="entry name" value="Hypoxan-DNA_Glyclase"/>
</dbReference>
<dbReference type="InterPro" id="IPR005122">
    <property type="entry name" value="Uracil-DNA_glycosylase-like"/>
</dbReference>
<dbReference type="EMBL" id="WCTL01000002">
    <property type="protein sequence ID" value="KAB4240235.1"/>
    <property type="molecule type" value="Genomic_DNA"/>
</dbReference>
<evidence type="ECO:0000313" key="3">
    <source>
        <dbReference type="EMBL" id="RGK87397.1"/>
    </source>
</evidence>
<gene>
    <name evidence="3" type="ORF">DXC91_06480</name>
    <name evidence="2" type="ORF">GAP47_03520</name>
</gene>
<name>A0A139KI76_BACUN</name>
<dbReference type="Pfam" id="PF03167">
    <property type="entry name" value="UDG"/>
    <property type="match status" value="1"/>
</dbReference>
<dbReference type="SUPFAM" id="SSF52141">
    <property type="entry name" value="Uracil-DNA glycosylase-like"/>
    <property type="match status" value="1"/>
</dbReference>
<comment type="caution">
    <text evidence="3">The sequence shown here is derived from an EMBL/GenBank/DDBJ whole genome shotgun (WGS) entry which is preliminary data.</text>
</comment>
<sequence>MEKNNESPNSKIQSLPPIIDDDSEILILGTIPGEESLRKKEYYASPNNSFWKIMKQCFQLDVNFKNYEEKIAFLKRQHIALWDTLHSCERIGNLDKNITKEERNNINYLLKKYPHIKKIIFNGKQASENYQPQIPYTIAYSTSNVYTITIEEKVRNWAKALNLHQTESMNKPTIALLRNKVKDKNAKYSSKELKGKDKFTQEEIKELERLIRLRCNAQSKGEQKKLRDAMRAIKFYGRDDWGISNMTIEKFHNLLRDKLITCTDDIQD</sequence>
<keyword evidence="3" id="KW-0326">Glycosidase</keyword>
<proteinExistence type="predicted"/>
<dbReference type="Proteomes" id="UP000260874">
    <property type="component" value="Unassembled WGS sequence"/>
</dbReference>
<keyword evidence="3" id="KW-0378">Hydrolase</keyword>
<dbReference type="AlphaFoldDB" id="A0A139KI76"/>
<feature type="domain" description="Uracil-DNA glycosylase-like" evidence="1">
    <location>
        <begin position="17"/>
        <end position="133"/>
    </location>
</feature>
<organism evidence="3 4">
    <name type="scientific">Bacteroides uniformis</name>
    <dbReference type="NCBI Taxonomy" id="820"/>
    <lineage>
        <taxon>Bacteria</taxon>
        <taxon>Pseudomonadati</taxon>
        <taxon>Bacteroidota</taxon>
        <taxon>Bacteroidia</taxon>
        <taxon>Bacteroidales</taxon>
        <taxon>Bacteroidaceae</taxon>
        <taxon>Bacteroides</taxon>
    </lineage>
</organism>
<protein>
    <submittedName>
        <fullName evidence="3">DNA-deoxyinosine glycosylase</fullName>
        <ecNumber evidence="3">3.2.2.15</ecNumber>
    </submittedName>
</protein>
<dbReference type="EMBL" id="QSRB01000003">
    <property type="protein sequence ID" value="RGK87397.1"/>
    <property type="molecule type" value="Genomic_DNA"/>
</dbReference>
<evidence type="ECO:0000313" key="5">
    <source>
        <dbReference type="Proteomes" id="UP000462376"/>
    </source>
</evidence>
<evidence type="ECO:0000259" key="1">
    <source>
        <dbReference type="Pfam" id="PF03167"/>
    </source>
</evidence>
<reference evidence="3 4" key="1">
    <citation type="submission" date="2018-08" db="EMBL/GenBank/DDBJ databases">
        <title>A genome reference for cultivated species of the human gut microbiota.</title>
        <authorList>
            <person name="Zou Y."/>
            <person name="Xue W."/>
            <person name="Luo G."/>
        </authorList>
    </citation>
    <scope>NUCLEOTIDE SEQUENCE [LARGE SCALE GENOMIC DNA]</scope>
    <source>
        <strain evidence="3 4">TF09-22</strain>
    </source>
</reference>